<dbReference type="AlphaFoldDB" id="A0A8S9Q4B1"/>
<evidence type="ECO:0000313" key="8">
    <source>
        <dbReference type="EMBL" id="KAF3526690.1"/>
    </source>
</evidence>
<reference evidence="8" key="1">
    <citation type="submission" date="2019-12" db="EMBL/GenBank/DDBJ databases">
        <title>Genome sequencing and annotation of Brassica cretica.</title>
        <authorList>
            <person name="Studholme D.J."/>
            <person name="Sarris P."/>
        </authorList>
    </citation>
    <scope>NUCLEOTIDE SEQUENCE</scope>
    <source>
        <strain evidence="8">PFS-109/04</strain>
        <tissue evidence="8">Leaf</tissue>
    </source>
</reference>
<organism evidence="8 9">
    <name type="scientific">Brassica cretica</name>
    <name type="common">Mustard</name>
    <dbReference type="NCBI Taxonomy" id="69181"/>
    <lineage>
        <taxon>Eukaryota</taxon>
        <taxon>Viridiplantae</taxon>
        <taxon>Streptophyta</taxon>
        <taxon>Embryophyta</taxon>
        <taxon>Tracheophyta</taxon>
        <taxon>Spermatophyta</taxon>
        <taxon>Magnoliopsida</taxon>
        <taxon>eudicotyledons</taxon>
        <taxon>Gunneridae</taxon>
        <taxon>Pentapetalae</taxon>
        <taxon>rosids</taxon>
        <taxon>malvids</taxon>
        <taxon>Brassicales</taxon>
        <taxon>Brassicaceae</taxon>
        <taxon>Brassiceae</taxon>
        <taxon>Brassica</taxon>
    </lineage>
</organism>
<name>A0A8S9Q4B1_BRACR</name>
<sequence>MVHTRSFGPSSTPDPTVLVDDEVVKISAITLEPPRSMEEESCSKSGEISVVYVCELAEIMGKFDLEKAKKVVGVRPGPKYSKLQCGESVRSDEKVRQRYQ</sequence>
<gene>
    <name evidence="8" type="ORF">F2Q69_00046942</name>
</gene>
<accession>A0A8S9Q4B1</accession>
<evidence type="ECO:0000256" key="4">
    <source>
        <dbReference type="ARBA" id="ARBA00022723"/>
    </source>
</evidence>
<comment type="cofactor">
    <cofactor evidence="1">
        <name>Zn(2+)</name>
        <dbReference type="ChEBI" id="CHEBI:29105"/>
    </cofactor>
</comment>
<evidence type="ECO:0000256" key="6">
    <source>
        <dbReference type="ARBA" id="ARBA00022801"/>
    </source>
</evidence>
<dbReference type="GO" id="GO:1990180">
    <property type="term" value="P:mitochondrial tRNA 3'-end processing"/>
    <property type="evidence" value="ECO:0007669"/>
    <property type="project" value="TreeGrafter"/>
</dbReference>
<dbReference type="GO" id="GO:0042781">
    <property type="term" value="F:3'-tRNA processing endoribonuclease activity"/>
    <property type="evidence" value="ECO:0007669"/>
    <property type="project" value="InterPro"/>
</dbReference>
<dbReference type="Proteomes" id="UP000712600">
    <property type="component" value="Unassembled WGS sequence"/>
</dbReference>
<dbReference type="InterPro" id="IPR047151">
    <property type="entry name" value="RNZ2-like"/>
</dbReference>
<keyword evidence="5" id="KW-0255">Endonuclease</keyword>
<evidence type="ECO:0000256" key="7">
    <source>
        <dbReference type="ARBA" id="ARBA00022833"/>
    </source>
</evidence>
<evidence type="ECO:0000256" key="5">
    <source>
        <dbReference type="ARBA" id="ARBA00022759"/>
    </source>
</evidence>
<dbReference type="PANTHER" id="PTHR12553">
    <property type="entry name" value="ZINC PHOSPHODIESTERASE ELAC PROTEIN 2"/>
    <property type="match status" value="1"/>
</dbReference>
<evidence type="ECO:0000256" key="1">
    <source>
        <dbReference type="ARBA" id="ARBA00001947"/>
    </source>
</evidence>
<dbReference type="PANTHER" id="PTHR12553:SF74">
    <property type="entry name" value="TRNASE Z TRZ3, MITOCHONDRIAL"/>
    <property type="match status" value="1"/>
</dbReference>
<protein>
    <submittedName>
        <fullName evidence="8">Uncharacterized protein</fullName>
    </submittedName>
</protein>
<dbReference type="GO" id="GO:0005739">
    <property type="term" value="C:mitochondrion"/>
    <property type="evidence" value="ECO:0007669"/>
    <property type="project" value="TreeGrafter"/>
</dbReference>
<keyword evidence="4" id="KW-0479">Metal-binding</keyword>
<keyword evidence="7" id="KW-0862">Zinc</keyword>
<keyword evidence="2" id="KW-0819">tRNA processing</keyword>
<evidence type="ECO:0000256" key="2">
    <source>
        <dbReference type="ARBA" id="ARBA00022694"/>
    </source>
</evidence>
<evidence type="ECO:0000256" key="3">
    <source>
        <dbReference type="ARBA" id="ARBA00022722"/>
    </source>
</evidence>
<evidence type="ECO:0000313" key="9">
    <source>
        <dbReference type="Proteomes" id="UP000712600"/>
    </source>
</evidence>
<comment type="caution">
    <text evidence="8">The sequence shown here is derived from an EMBL/GenBank/DDBJ whole genome shotgun (WGS) entry which is preliminary data.</text>
</comment>
<dbReference type="EMBL" id="QGKX02001347">
    <property type="protein sequence ID" value="KAF3526690.1"/>
    <property type="molecule type" value="Genomic_DNA"/>
</dbReference>
<proteinExistence type="predicted"/>
<keyword evidence="3" id="KW-0540">Nuclease</keyword>
<keyword evidence="6" id="KW-0378">Hydrolase</keyword>
<dbReference type="GO" id="GO:0046872">
    <property type="term" value="F:metal ion binding"/>
    <property type="evidence" value="ECO:0007669"/>
    <property type="project" value="UniProtKB-KW"/>
</dbReference>